<keyword evidence="9" id="KW-0460">Magnesium</keyword>
<dbReference type="PROSITE" id="PS50880">
    <property type="entry name" value="TOPRIM"/>
    <property type="match status" value="1"/>
</dbReference>
<dbReference type="Gene3D" id="3.90.580.10">
    <property type="entry name" value="Zinc finger, CHC2-type domain"/>
    <property type="match status" value="1"/>
</dbReference>
<gene>
    <name evidence="12 15" type="primary">dnaG</name>
    <name evidence="15" type="ORF">QYE77_11725</name>
</gene>
<keyword evidence="1 12" id="KW-0240">DNA-directed RNA polymerase</keyword>
<dbReference type="Pfam" id="PF08275">
    <property type="entry name" value="DNAG_N"/>
    <property type="match status" value="1"/>
</dbReference>
<evidence type="ECO:0000259" key="14">
    <source>
        <dbReference type="PROSITE" id="PS50880"/>
    </source>
</evidence>
<dbReference type="InterPro" id="IPR006171">
    <property type="entry name" value="TOPRIM_dom"/>
</dbReference>
<dbReference type="Pfam" id="PF01807">
    <property type="entry name" value="Zn_ribbon_DnaG"/>
    <property type="match status" value="1"/>
</dbReference>
<evidence type="ECO:0000256" key="13">
    <source>
        <dbReference type="PIRNR" id="PIRNR002811"/>
    </source>
</evidence>
<dbReference type="Pfam" id="PF13662">
    <property type="entry name" value="Toprim_4"/>
    <property type="match status" value="1"/>
</dbReference>
<evidence type="ECO:0000313" key="16">
    <source>
        <dbReference type="Proteomes" id="UP001254165"/>
    </source>
</evidence>
<proteinExistence type="inferred from homology"/>
<evidence type="ECO:0000256" key="10">
    <source>
        <dbReference type="ARBA" id="ARBA00023125"/>
    </source>
</evidence>
<dbReference type="EMBL" id="JAUHMF010000002">
    <property type="protein sequence ID" value="MDT8898933.1"/>
    <property type="molecule type" value="Genomic_DNA"/>
</dbReference>
<keyword evidence="2 12" id="KW-0639">Primosome</keyword>
<feature type="domain" description="Toprim" evidence="14">
    <location>
        <begin position="256"/>
        <end position="344"/>
    </location>
</feature>
<dbReference type="SMART" id="SM00400">
    <property type="entry name" value="ZnF_CHCC"/>
    <property type="match status" value="1"/>
</dbReference>
<name>A0ABU3NQ19_9CHLR</name>
<dbReference type="InterPro" id="IPR034151">
    <property type="entry name" value="TOPRIM_DnaG_bac"/>
</dbReference>
<dbReference type="SUPFAM" id="SSF57783">
    <property type="entry name" value="Zinc beta-ribbon"/>
    <property type="match status" value="1"/>
</dbReference>
<evidence type="ECO:0000313" key="15">
    <source>
        <dbReference type="EMBL" id="MDT8898933.1"/>
    </source>
</evidence>
<reference evidence="15 16" key="1">
    <citation type="submission" date="2023-07" db="EMBL/GenBank/DDBJ databases">
        <title>Novel species of Thermanaerothrix with wide hydrolytic capabilities.</title>
        <authorList>
            <person name="Zayulina K.S."/>
            <person name="Podosokorskaya O.A."/>
            <person name="Elcheninov A.G."/>
        </authorList>
    </citation>
    <scope>NUCLEOTIDE SEQUENCE [LARGE SCALE GENOMIC DNA]</scope>
    <source>
        <strain evidence="15 16">4228-RoL</strain>
    </source>
</reference>
<comment type="similarity">
    <text evidence="12 13">Belongs to the DnaG primase family.</text>
</comment>
<dbReference type="InterPro" id="IPR013264">
    <property type="entry name" value="DNAG_N"/>
</dbReference>
<keyword evidence="8 13" id="KW-0862">Zinc</keyword>
<comment type="subunit">
    <text evidence="12">Monomer. Interacts with DnaB.</text>
</comment>
<evidence type="ECO:0000256" key="12">
    <source>
        <dbReference type="HAMAP-Rule" id="MF_00974"/>
    </source>
</evidence>
<dbReference type="InterPro" id="IPR006295">
    <property type="entry name" value="DNA_primase_DnaG"/>
</dbReference>
<evidence type="ECO:0000256" key="8">
    <source>
        <dbReference type="ARBA" id="ARBA00022833"/>
    </source>
</evidence>
<protein>
    <recommendedName>
        <fullName evidence="12 13">DNA primase</fullName>
        <ecNumber evidence="12">2.7.7.101</ecNumber>
    </recommendedName>
</protein>
<keyword evidence="6 13" id="KW-0479">Metal-binding</keyword>
<dbReference type="RefSeq" id="WP_315625606.1">
    <property type="nucleotide sequence ID" value="NZ_JAUHMF010000002.1"/>
</dbReference>
<comment type="caution">
    <text evidence="12">Lacks conserved residue(s) required for the propagation of feature annotation.</text>
</comment>
<evidence type="ECO:0000256" key="6">
    <source>
        <dbReference type="ARBA" id="ARBA00022723"/>
    </source>
</evidence>
<evidence type="ECO:0000256" key="5">
    <source>
        <dbReference type="ARBA" id="ARBA00022705"/>
    </source>
</evidence>
<dbReference type="PIRSF" id="PIRSF002811">
    <property type="entry name" value="DnaG"/>
    <property type="match status" value="1"/>
</dbReference>
<dbReference type="Gene3D" id="3.90.980.10">
    <property type="entry name" value="DNA primase, catalytic core, N-terminal domain"/>
    <property type="match status" value="1"/>
</dbReference>
<sequence>MSVIDEIKARIDIVDLVGETVKLRRTGKNYIGFCPFHPNTRTPSFVVFPETGTWRCFGQCNEGGDIFRFVMKKENWDFSEALRYLAERAGVTLRPIEAAPPEEEQALERLRDLLENAVTFYQHHLTQTPEGRLALDYLHQRGLRDETILQFGLGYAPNRWDAALNYFLGKGYGVEDLLQVGLVVQREDGQGVYDRFRHRIMFPIRDPQGRMAGFGARVLNPEDVPKFINTPQTPLFDKGKLLYALDQARKAIRAQDQAVIVEGYLDVIALHQAGFTNVVSPMGTALTEDQLRLLKRYTRHIVLALDADAAGQKATLRGLEVARQAMDHADELVFDARGLLHHEARLQADLRVTTLPPGQDPDEVVLSNPQAWVDLVAHAKPIVIHVMETLAAERDLNDPKAKREIAAQVLPLIEDVPDAVEREDYRQRLARLLRVDERALLRATPTRFAPSRPRGTTPAAARIVSPLINTQPPLHDMETHCLRLLLRHPENLYLLNRILQQAGLSRFSPQDFEQAPHQTLAQALLQALDQDDMEVLPYLQQHTGEALQEFLQALLAPLPHGEPTPEQQLEDIARTLIKMRLARVNAALQQYRFFHENLSEEDAQVGNEIAPLIPQLIQLRALLEKALAQPLQPD</sequence>
<dbReference type="Proteomes" id="UP001254165">
    <property type="component" value="Unassembled WGS sequence"/>
</dbReference>
<comment type="function">
    <text evidence="12 13">RNA polymerase that catalyzes the synthesis of short RNA molecules used as primers for DNA polymerase during DNA replication.</text>
</comment>
<evidence type="ECO:0000256" key="4">
    <source>
        <dbReference type="ARBA" id="ARBA00022695"/>
    </source>
</evidence>
<dbReference type="InterPro" id="IPR036977">
    <property type="entry name" value="DNA_primase_Znf_CHC2"/>
</dbReference>
<dbReference type="PANTHER" id="PTHR30313:SF2">
    <property type="entry name" value="DNA PRIMASE"/>
    <property type="match status" value="1"/>
</dbReference>
<keyword evidence="3 12" id="KW-0808">Transferase</keyword>
<organism evidence="15 16">
    <name type="scientific">Thermanaerothrix solaris</name>
    <dbReference type="NCBI Taxonomy" id="3058434"/>
    <lineage>
        <taxon>Bacteria</taxon>
        <taxon>Bacillati</taxon>
        <taxon>Chloroflexota</taxon>
        <taxon>Anaerolineae</taxon>
        <taxon>Anaerolineales</taxon>
        <taxon>Anaerolineaceae</taxon>
        <taxon>Thermanaerothrix</taxon>
    </lineage>
</organism>
<keyword evidence="10 12" id="KW-0238">DNA-binding</keyword>
<dbReference type="PANTHER" id="PTHR30313">
    <property type="entry name" value="DNA PRIMASE"/>
    <property type="match status" value="1"/>
</dbReference>
<dbReference type="HAMAP" id="MF_00974">
    <property type="entry name" value="DNA_primase_DnaG"/>
    <property type="match status" value="1"/>
</dbReference>
<comment type="cofactor">
    <cofactor evidence="13">
        <name>Zn(2+)</name>
        <dbReference type="ChEBI" id="CHEBI:29105"/>
    </cofactor>
    <text evidence="13">Binds 1 zinc ion per monomer.</text>
</comment>
<evidence type="ECO:0000256" key="1">
    <source>
        <dbReference type="ARBA" id="ARBA00022478"/>
    </source>
</evidence>
<dbReference type="InterPro" id="IPR002694">
    <property type="entry name" value="Znf_CHC2"/>
</dbReference>
<dbReference type="SUPFAM" id="SSF56731">
    <property type="entry name" value="DNA primase core"/>
    <property type="match status" value="1"/>
</dbReference>
<dbReference type="NCBIfam" id="TIGR01391">
    <property type="entry name" value="dnaG"/>
    <property type="match status" value="1"/>
</dbReference>
<keyword evidence="7" id="KW-0863">Zinc-finger</keyword>
<dbReference type="InterPro" id="IPR019475">
    <property type="entry name" value="DNA_primase_DnaB-bd"/>
</dbReference>
<evidence type="ECO:0000256" key="2">
    <source>
        <dbReference type="ARBA" id="ARBA00022515"/>
    </source>
</evidence>
<dbReference type="EC" id="2.7.7.101" evidence="12"/>
<dbReference type="InterPro" id="IPR030846">
    <property type="entry name" value="DnaG_bac"/>
</dbReference>
<evidence type="ECO:0000256" key="3">
    <source>
        <dbReference type="ARBA" id="ARBA00022679"/>
    </source>
</evidence>
<evidence type="ECO:0000256" key="9">
    <source>
        <dbReference type="ARBA" id="ARBA00022842"/>
    </source>
</evidence>
<dbReference type="CDD" id="cd03364">
    <property type="entry name" value="TOPRIM_DnaG_primases"/>
    <property type="match status" value="1"/>
</dbReference>
<keyword evidence="4 12" id="KW-0548">Nucleotidyltransferase</keyword>
<comment type="catalytic activity">
    <reaction evidence="12">
        <text>ssDNA + n NTP = ssDNA/pppN(pN)n-1 hybrid + (n-1) diphosphate.</text>
        <dbReference type="EC" id="2.7.7.101"/>
    </reaction>
</comment>
<keyword evidence="11 12" id="KW-0804">Transcription</keyword>
<comment type="caution">
    <text evidence="15">The sequence shown here is derived from an EMBL/GenBank/DDBJ whole genome shotgun (WGS) entry which is preliminary data.</text>
</comment>
<accession>A0ABU3NQ19</accession>
<dbReference type="InterPro" id="IPR050219">
    <property type="entry name" value="DnaG_primase"/>
</dbReference>
<dbReference type="InterPro" id="IPR037068">
    <property type="entry name" value="DNA_primase_core_N_sf"/>
</dbReference>
<keyword evidence="16" id="KW-1185">Reference proteome</keyword>
<evidence type="ECO:0000256" key="11">
    <source>
        <dbReference type="ARBA" id="ARBA00023163"/>
    </source>
</evidence>
<dbReference type="Pfam" id="PF10410">
    <property type="entry name" value="DnaB_bind"/>
    <property type="match status" value="1"/>
</dbReference>
<evidence type="ECO:0000256" key="7">
    <source>
        <dbReference type="ARBA" id="ARBA00022771"/>
    </source>
</evidence>
<keyword evidence="5 12" id="KW-0235">DNA replication</keyword>
<dbReference type="SMART" id="SM00493">
    <property type="entry name" value="TOPRIM"/>
    <property type="match status" value="1"/>
</dbReference>
<dbReference type="Gene3D" id="3.40.1360.10">
    <property type="match status" value="1"/>
</dbReference>